<feature type="transmembrane region" description="Helical" evidence="1">
    <location>
        <begin position="21"/>
        <end position="39"/>
    </location>
</feature>
<dbReference type="RefSeq" id="WP_113665687.1">
    <property type="nucleotide sequence ID" value="NZ_QNVY02000002.1"/>
</dbReference>
<keyword evidence="1" id="KW-0472">Membrane</keyword>
<reference evidence="2 3" key="1">
    <citation type="submission" date="2019-01" db="EMBL/GenBank/DDBJ databases">
        <title>Flavobacterium sp. nov. isolated from arctic soil.</title>
        <authorList>
            <person name="Kim D.-U."/>
        </authorList>
    </citation>
    <scope>NUCLEOTIDE SEQUENCE [LARGE SCALE GENOMIC DNA]</scope>
    <source>
        <strain evidence="2 3">Kopri-42</strain>
    </source>
</reference>
<dbReference type="Proteomes" id="UP000253235">
    <property type="component" value="Unassembled WGS sequence"/>
</dbReference>
<proteinExistence type="predicted"/>
<keyword evidence="3" id="KW-1185">Reference proteome</keyword>
<evidence type="ECO:0000313" key="3">
    <source>
        <dbReference type="Proteomes" id="UP000253235"/>
    </source>
</evidence>
<name>A0A482TL72_9FLAO</name>
<evidence type="ECO:0000313" key="2">
    <source>
        <dbReference type="EMBL" id="RYJ52258.1"/>
    </source>
</evidence>
<dbReference type="EMBL" id="QNVY02000002">
    <property type="protein sequence ID" value="RYJ52258.1"/>
    <property type="molecule type" value="Genomic_DNA"/>
</dbReference>
<comment type="caution">
    <text evidence="2">The sequence shown here is derived from an EMBL/GenBank/DDBJ whole genome shotgun (WGS) entry which is preliminary data.</text>
</comment>
<sequence length="199" mass="23015">MYNSFQIFIPNNGKFILGTNLTYYPLLAVFIILFLNLRVQPYHGIINVILVVFIFIYLYLGVSRTYRIKPIKGKLEGSILFEKDFLVVNNTKISLSKIQSIKLSVGDFTGELYHRANLRGPNLNPVASNGTNNWIEYGLQNGVKNKIFFKQEYDTQHESIYPFLKTLIQKKIITLAEVLMILDFESDYNIQSFKNSLNK</sequence>
<dbReference type="AlphaFoldDB" id="A0A482TL72"/>
<gene>
    <name evidence="2" type="ORF">DR871_008480</name>
</gene>
<keyword evidence="1" id="KW-1133">Transmembrane helix</keyword>
<protein>
    <submittedName>
        <fullName evidence="2">Uncharacterized protein</fullName>
    </submittedName>
</protein>
<feature type="transmembrane region" description="Helical" evidence="1">
    <location>
        <begin position="45"/>
        <end position="62"/>
    </location>
</feature>
<organism evidence="2 3">
    <name type="scientific">Flavobacterium petrolei</name>
    <dbReference type="NCBI Taxonomy" id="2259594"/>
    <lineage>
        <taxon>Bacteria</taxon>
        <taxon>Pseudomonadati</taxon>
        <taxon>Bacteroidota</taxon>
        <taxon>Flavobacteriia</taxon>
        <taxon>Flavobacteriales</taxon>
        <taxon>Flavobacteriaceae</taxon>
        <taxon>Flavobacterium</taxon>
    </lineage>
</organism>
<dbReference type="OrthoDB" id="1351456at2"/>
<evidence type="ECO:0000256" key="1">
    <source>
        <dbReference type="SAM" id="Phobius"/>
    </source>
</evidence>
<keyword evidence="1" id="KW-0812">Transmembrane</keyword>
<accession>A0A482TL72</accession>